<dbReference type="Pfam" id="PF07228">
    <property type="entry name" value="SpoIIE"/>
    <property type="match status" value="1"/>
</dbReference>
<evidence type="ECO:0000256" key="2">
    <source>
        <dbReference type="ARBA" id="ARBA00023125"/>
    </source>
</evidence>
<evidence type="ECO:0000256" key="1">
    <source>
        <dbReference type="ARBA" id="ARBA00023015"/>
    </source>
</evidence>
<dbReference type="PANTHER" id="PTHR30146">
    <property type="entry name" value="LACI-RELATED TRANSCRIPTIONAL REPRESSOR"/>
    <property type="match status" value="1"/>
</dbReference>
<dbReference type="InterPro" id="IPR028082">
    <property type="entry name" value="Peripla_BP_I"/>
</dbReference>
<keyword evidence="1" id="KW-0805">Transcription regulation</keyword>
<dbReference type="RefSeq" id="WP_104979944.1">
    <property type="nucleotide sequence ID" value="NZ_CP012673.1"/>
</dbReference>
<dbReference type="InterPro" id="IPR036457">
    <property type="entry name" value="PPM-type-like_dom_sf"/>
</dbReference>
<dbReference type="OrthoDB" id="9802500at2"/>
<name>A0A2L0EQH1_SORCE</name>
<protein>
    <submittedName>
        <fullName evidence="5">Phosphoserine phosphatase</fullName>
        <ecNumber evidence="5">3.1.3.3</ecNumber>
    </submittedName>
</protein>
<reference evidence="5 6" key="1">
    <citation type="submission" date="2015-09" db="EMBL/GenBank/DDBJ databases">
        <title>Sorangium comparison.</title>
        <authorList>
            <person name="Zaburannyi N."/>
            <person name="Bunk B."/>
            <person name="Overmann J."/>
            <person name="Mueller R."/>
        </authorList>
    </citation>
    <scope>NUCLEOTIDE SEQUENCE [LARGE SCALE GENOMIC DNA]</scope>
    <source>
        <strain evidence="5 6">So ce26</strain>
    </source>
</reference>
<evidence type="ECO:0000256" key="3">
    <source>
        <dbReference type="ARBA" id="ARBA00023163"/>
    </source>
</evidence>
<dbReference type="Pfam" id="PF13377">
    <property type="entry name" value="Peripla_BP_3"/>
    <property type="match status" value="1"/>
</dbReference>
<dbReference type="SMART" id="SM00331">
    <property type="entry name" value="PP2C_SIG"/>
    <property type="match status" value="1"/>
</dbReference>
<dbReference type="Gene3D" id="3.40.50.2300">
    <property type="match status" value="2"/>
</dbReference>
<dbReference type="SUPFAM" id="SSF53822">
    <property type="entry name" value="Periplasmic binding protein-like I"/>
    <property type="match status" value="1"/>
</dbReference>
<evidence type="ECO:0000313" key="6">
    <source>
        <dbReference type="Proteomes" id="UP000238348"/>
    </source>
</evidence>
<dbReference type="InterPro" id="IPR001932">
    <property type="entry name" value="PPM-type_phosphatase-like_dom"/>
</dbReference>
<dbReference type="EC" id="3.1.3.3" evidence="5"/>
<dbReference type="Gene3D" id="3.60.40.10">
    <property type="entry name" value="PPM-type phosphatase domain"/>
    <property type="match status" value="1"/>
</dbReference>
<proteinExistence type="predicted"/>
<dbReference type="EMBL" id="CP012673">
    <property type="protein sequence ID" value="AUX41553.1"/>
    <property type="molecule type" value="Genomic_DNA"/>
</dbReference>
<accession>A0A2L0EQH1</accession>
<dbReference type="GO" id="GO:0003700">
    <property type="term" value="F:DNA-binding transcription factor activity"/>
    <property type="evidence" value="ECO:0007669"/>
    <property type="project" value="TreeGrafter"/>
</dbReference>
<dbReference type="GO" id="GO:0016787">
    <property type="term" value="F:hydrolase activity"/>
    <property type="evidence" value="ECO:0007669"/>
    <property type="project" value="UniProtKB-KW"/>
</dbReference>
<dbReference type="Proteomes" id="UP000238348">
    <property type="component" value="Chromosome"/>
</dbReference>
<dbReference type="CDD" id="cd06267">
    <property type="entry name" value="PBP1_LacI_sugar_binding-like"/>
    <property type="match status" value="1"/>
</dbReference>
<evidence type="ECO:0000313" key="5">
    <source>
        <dbReference type="EMBL" id="AUX41553.1"/>
    </source>
</evidence>
<keyword evidence="3" id="KW-0804">Transcription</keyword>
<gene>
    <name evidence="5" type="primary">thrH</name>
    <name evidence="5" type="ORF">SOCE26_029730</name>
</gene>
<dbReference type="GO" id="GO:0000976">
    <property type="term" value="F:transcription cis-regulatory region binding"/>
    <property type="evidence" value="ECO:0007669"/>
    <property type="project" value="TreeGrafter"/>
</dbReference>
<dbReference type="PANTHER" id="PTHR30146:SF109">
    <property type="entry name" value="HTH-TYPE TRANSCRIPTIONAL REGULATOR GALS"/>
    <property type="match status" value="1"/>
</dbReference>
<organism evidence="5 6">
    <name type="scientific">Sorangium cellulosum</name>
    <name type="common">Polyangium cellulosum</name>
    <dbReference type="NCBI Taxonomy" id="56"/>
    <lineage>
        <taxon>Bacteria</taxon>
        <taxon>Pseudomonadati</taxon>
        <taxon>Myxococcota</taxon>
        <taxon>Polyangia</taxon>
        <taxon>Polyangiales</taxon>
        <taxon>Polyangiaceae</taxon>
        <taxon>Sorangium</taxon>
    </lineage>
</organism>
<feature type="domain" description="PPM-type phosphatase" evidence="4">
    <location>
        <begin position="601"/>
        <end position="821"/>
    </location>
</feature>
<keyword evidence="5" id="KW-0378">Hydrolase</keyword>
<dbReference type="InterPro" id="IPR046335">
    <property type="entry name" value="LacI/GalR-like_sensor"/>
</dbReference>
<dbReference type="SUPFAM" id="SSF81606">
    <property type="entry name" value="PP2C-like"/>
    <property type="match status" value="1"/>
</dbReference>
<keyword evidence="2" id="KW-0238">DNA-binding</keyword>
<sequence length="825" mass="89350">MTTRRRTIGFVIDNVVGDYQSELRAGVERAAEARDVSLLTAFGAVLTAADAVESARSSFYHLLGPETVDGVIVASSTLCHQPGVEGMRAFCRSFAPLPVSSIGMVMDGIPSLMIDNGLGTEIAVGHLCDDHARRRVVYISGPAANEEATLRADGYRRALAARALPFDERLFARGAFTISTGRHAMREILARGVDFDAVVAANDRMALGAIEVLKAHGLSIPRDVLVCGFDDVGIARFTKPSLTTIRQPISRLGGAAVDTLLRMIDGEPAPALTHVQVELTRRESCGCGHHTVATLVPPPAAAAQRGPPALADERASLERALRRAVVVPPGALDGWAMELLLALEEELAGEPGRFVHVLQDLLDAARREGVVLDQFQAAISLLRSRLCRPQEDGGDPAANEALEQLWHTSRILIGRESVHAEGEHRLRVELAALEVSYGARGFSACLSLPVLKRLLASELPRMQFLRVAVSLYEDAQRTTLKPFFLMEDGREVEAPSASFPAHLLAPPGFWGGRERRSMVALPIAFGEVEQFGLAVLDNGATEMNYDVLRLQLGSALKAAALHREVVREVELRERLEQEKVRQESRVAARIQTTLVPRQLAIEGLELCAVMKPAAEVGGDYYDVIARPGGGWLGIGDVAGHGLAAGLIMLMIQSMISALVSSELTDSPSKILCALNRALYKNVRDRLERDEHATLLLLRYERSGRVTFAGAHDDMIVCSARTRRCVTIPSTGVWIGALPAIDAMTRDAELVLEDGDVLVLYSDGVTEARNAHHEQFGLERLCRAIEAVQAAPVGVIRDRILAEVEGWSPSPDDDITIVVARYRAPG</sequence>
<dbReference type="AlphaFoldDB" id="A0A2L0EQH1"/>
<evidence type="ECO:0000259" key="4">
    <source>
        <dbReference type="SMART" id="SM00331"/>
    </source>
</evidence>